<dbReference type="PANTHER" id="PTHR42648">
    <property type="entry name" value="TRANSPOSASE, PUTATIVE-RELATED"/>
    <property type="match status" value="1"/>
</dbReference>
<sequence length="282" mass="31523">MTPKDRLHNRYLVKFVDHKSNYCRVFLAPTKYKAAKKFEHFLAFFERQFDCRIHVLRTDGGGEYANVDLFCKRTGYAAYNLNRSPTSGNAKRASPIEVPIKQVPDLRDIVAFGSICSVYRDPGKNSLAQRAQVGVIIGRSDKIKGFRVFLQKESKVTITQHARNVETLSAEQNGQLQRALEYEDQIVEPAAAATSKESPVADDAASPTTRTGKKKSKSWTLAAHRKRGATKRAQAPAIRRSQLATTAWWLMCMSAILRTTVKHYAALSVKAKKSTCAKSSKL</sequence>
<name>A0AAV1TAP7_9STRA</name>
<feature type="region of interest" description="Disordered" evidence="1">
    <location>
        <begin position="192"/>
        <end position="237"/>
    </location>
</feature>
<evidence type="ECO:0000313" key="2">
    <source>
        <dbReference type="EMBL" id="CAK7912396.1"/>
    </source>
</evidence>
<evidence type="ECO:0000313" key="3">
    <source>
        <dbReference type="Proteomes" id="UP001162060"/>
    </source>
</evidence>
<dbReference type="Gene3D" id="3.30.420.10">
    <property type="entry name" value="Ribonuclease H-like superfamily/Ribonuclease H"/>
    <property type="match status" value="1"/>
</dbReference>
<dbReference type="InterPro" id="IPR012337">
    <property type="entry name" value="RNaseH-like_sf"/>
</dbReference>
<dbReference type="InterPro" id="IPR039537">
    <property type="entry name" value="Retrotran_Ty1/copia-like"/>
</dbReference>
<feature type="compositionally biased region" description="Basic residues" evidence="1">
    <location>
        <begin position="211"/>
        <end position="230"/>
    </location>
</feature>
<dbReference type="InterPro" id="IPR036397">
    <property type="entry name" value="RNaseH_sf"/>
</dbReference>
<dbReference type="GO" id="GO:0003676">
    <property type="term" value="F:nucleic acid binding"/>
    <property type="evidence" value="ECO:0007669"/>
    <property type="project" value="InterPro"/>
</dbReference>
<evidence type="ECO:0008006" key="4">
    <source>
        <dbReference type="Google" id="ProtNLM"/>
    </source>
</evidence>
<protein>
    <recommendedName>
        <fullName evidence="4">Integrase catalytic domain-containing protein</fullName>
    </recommendedName>
</protein>
<dbReference type="EMBL" id="CAKLBY020000039">
    <property type="protein sequence ID" value="CAK7912396.1"/>
    <property type="molecule type" value="Genomic_DNA"/>
</dbReference>
<organism evidence="2 3">
    <name type="scientific">Peronospora matthiolae</name>
    <dbReference type="NCBI Taxonomy" id="2874970"/>
    <lineage>
        <taxon>Eukaryota</taxon>
        <taxon>Sar</taxon>
        <taxon>Stramenopiles</taxon>
        <taxon>Oomycota</taxon>
        <taxon>Peronosporomycetes</taxon>
        <taxon>Peronosporales</taxon>
        <taxon>Peronosporaceae</taxon>
        <taxon>Peronospora</taxon>
    </lineage>
</organism>
<accession>A0AAV1TAP7</accession>
<dbReference type="AlphaFoldDB" id="A0AAV1TAP7"/>
<evidence type="ECO:0000256" key="1">
    <source>
        <dbReference type="SAM" id="MobiDB-lite"/>
    </source>
</evidence>
<dbReference type="PANTHER" id="PTHR42648:SF28">
    <property type="entry name" value="TRANSPOSON-ENCODED PROTEIN WITH RIBONUCLEASE H-LIKE AND RETROVIRUS ZINC FINGER-LIKE DOMAINS"/>
    <property type="match status" value="1"/>
</dbReference>
<gene>
    <name evidence="2" type="ORF">PM001_LOCUS4546</name>
</gene>
<proteinExistence type="predicted"/>
<comment type="caution">
    <text evidence="2">The sequence shown here is derived from an EMBL/GenBank/DDBJ whole genome shotgun (WGS) entry which is preliminary data.</text>
</comment>
<reference evidence="2" key="1">
    <citation type="submission" date="2024-01" db="EMBL/GenBank/DDBJ databases">
        <authorList>
            <person name="Webb A."/>
        </authorList>
    </citation>
    <scope>NUCLEOTIDE SEQUENCE</scope>
    <source>
        <strain evidence="2">Pm1</strain>
    </source>
</reference>
<dbReference type="SUPFAM" id="SSF53098">
    <property type="entry name" value="Ribonuclease H-like"/>
    <property type="match status" value="1"/>
</dbReference>
<dbReference type="Proteomes" id="UP001162060">
    <property type="component" value="Unassembled WGS sequence"/>
</dbReference>